<dbReference type="AlphaFoldDB" id="G1PY56"/>
<dbReference type="InParanoid" id="G1PY56"/>
<evidence type="ECO:0000256" key="3">
    <source>
        <dbReference type="ARBA" id="ARBA00043265"/>
    </source>
</evidence>
<evidence type="ECO:0000256" key="2">
    <source>
        <dbReference type="ARBA" id="ARBA00023130"/>
    </source>
</evidence>
<reference evidence="5" key="2">
    <citation type="submission" date="2025-08" db="UniProtKB">
        <authorList>
            <consortium name="Ensembl"/>
        </authorList>
    </citation>
    <scope>IDENTIFICATION</scope>
</reference>
<reference evidence="5" key="3">
    <citation type="submission" date="2025-09" db="UniProtKB">
        <authorList>
            <consortium name="Ensembl"/>
        </authorList>
    </citation>
    <scope>IDENTIFICATION</scope>
</reference>
<protein>
    <recommendedName>
        <fullName evidence="4">Ig-like domain-containing protein</fullName>
    </recommendedName>
</protein>
<dbReference type="PANTHER" id="PTHR23266">
    <property type="entry name" value="IMMUNOGLOBULIN HEAVY CHAIN"/>
    <property type="match status" value="1"/>
</dbReference>
<dbReference type="GO" id="GO:0019814">
    <property type="term" value="C:immunoglobulin complex"/>
    <property type="evidence" value="ECO:0007669"/>
    <property type="project" value="UniProtKB-KW"/>
</dbReference>
<name>G1PY56_MYOLU</name>
<evidence type="ECO:0000256" key="1">
    <source>
        <dbReference type="ARBA" id="ARBA00022859"/>
    </source>
</evidence>
<dbReference type="STRING" id="59463.ENSMLUP00000016388"/>
<accession>G1PY56</accession>
<keyword evidence="2" id="KW-1064">Adaptive immunity</keyword>
<dbReference type="Ensembl" id="ENSMLUT00000014494.2">
    <property type="protein sequence ID" value="ENSMLUP00000016388.1"/>
    <property type="gene ID" value="ENSMLUG00000014497.2"/>
</dbReference>
<dbReference type="InterPro" id="IPR013783">
    <property type="entry name" value="Ig-like_fold"/>
</dbReference>
<dbReference type="InterPro" id="IPR013106">
    <property type="entry name" value="Ig_V-set"/>
</dbReference>
<dbReference type="GeneTree" id="ENSGT01050000244871"/>
<dbReference type="HOGENOM" id="CLU_077975_5_1_1"/>
<dbReference type="SMART" id="SM00406">
    <property type="entry name" value="IGv"/>
    <property type="match status" value="1"/>
</dbReference>
<evidence type="ECO:0000259" key="4">
    <source>
        <dbReference type="PROSITE" id="PS50835"/>
    </source>
</evidence>
<dbReference type="Proteomes" id="UP000001074">
    <property type="component" value="Unassembled WGS sequence"/>
</dbReference>
<keyword evidence="6" id="KW-1185">Reference proteome</keyword>
<sequence>VVRSERSIVSPEGYLRCSCEASGFTFGSYWMHWVCQAPGKGSRVNPDGSTTNYANSKCQFTISRDNTKNMLYLKMNSLRAEDTVVYYCAR</sequence>
<dbReference type="PROSITE" id="PS50835">
    <property type="entry name" value="IG_LIKE"/>
    <property type="match status" value="1"/>
</dbReference>
<dbReference type="InterPro" id="IPR050199">
    <property type="entry name" value="IgHV"/>
</dbReference>
<dbReference type="EMBL" id="AAPE02053721">
    <property type="status" value="NOT_ANNOTATED_CDS"/>
    <property type="molecule type" value="Genomic_DNA"/>
</dbReference>
<keyword evidence="1" id="KW-0391">Immunity</keyword>
<reference evidence="5 6" key="1">
    <citation type="journal article" date="2011" name="Nature">
        <title>A high-resolution map of human evolutionary constraint using 29 mammals.</title>
        <authorList>
            <person name="Lindblad-Toh K."/>
            <person name="Garber M."/>
            <person name="Zuk O."/>
            <person name="Lin M.F."/>
            <person name="Parker B.J."/>
            <person name="Washietl S."/>
            <person name="Kheradpour P."/>
            <person name="Ernst J."/>
            <person name="Jordan G."/>
            <person name="Mauceli E."/>
            <person name="Ward L.D."/>
            <person name="Lowe C.B."/>
            <person name="Holloway A.K."/>
            <person name="Clamp M."/>
            <person name="Gnerre S."/>
            <person name="Alfoldi J."/>
            <person name="Beal K."/>
            <person name="Chang J."/>
            <person name="Clawson H."/>
            <person name="Cuff J."/>
            <person name="Di Palma F."/>
            <person name="Fitzgerald S."/>
            <person name="Flicek P."/>
            <person name="Guttman M."/>
            <person name="Hubisz M.J."/>
            <person name="Jaffe D.B."/>
            <person name="Jungreis I."/>
            <person name="Kent W.J."/>
            <person name="Kostka D."/>
            <person name="Lara M."/>
            <person name="Martins A.L."/>
            <person name="Massingham T."/>
            <person name="Moltke I."/>
            <person name="Raney B.J."/>
            <person name="Rasmussen M.D."/>
            <person name="Robinson J."/>
            <person name="Stark A."/>
            <person name="Vilella A.J."/>
            <person name="Wen J."/>
            <person name="Xie X."/>
            <person name="Zody M.C."/>
            <person name="Baldwin J."/>
            <person name="Bloom T."/>
            <person name="Chin C.W."/>
            <person name="Heiman D."/>
            <person name="Nicol R."/>
            <person name="Nusbaum C."/>
            <person name="Young S."/>
            <person name="Wilkinson J."/>
            <person name="Worley K.C."/>
            <person name="Kovar C.L."/>
            <person name="Muzny D.M."/>
            <person name="Gibbs R.A."/>
            <person name="Cree A."/>
            <person name="Dihn H.H."/>
            <person name="Fowler G."/>
            <person name="Jhangiani S."/>
            <person name="Joshi V."/>
            <person name="Lee S."/>
            <person name="Lewis L.R."/>
            <person name="Nazareth L.V."/>
            <person name="Okwuonu G."/>
            <person name="Santibanez J."/>
            <person name="Warren W.C."/>
            <person name="Mardis E.R."/>
            <person name="Weinstock G.M."/>
            <person name="Wilson R.K."/>
            <person name="Delehaunty K."/>
            <person name="Dooling D."/>
            <person name="Fronik C."/>
            <person name="Fulton L."/>
            <person name="Fulton B."/>
            <person name="Graves T."/>
            <person name="Minx P."/>
            <person name="Sodergren E."/>
            <person name="Birney E."/>
            <person name="Margulies E.H."/>
            <person name="Herrero J."/>
            <person name="Green E.D."/>
            <person name="Haussler D."/>
            <person name="Siepel A."/>
            <person name="Goldman N."/>
            <person name="Pollard K.S."/>
            <person name="Pedersen J.S."/>
            <person name="Lander E.S."/>
            <person name="Kellis M."/>
        </authorList>
    </citation>
    <scope>NUCLEOTIDE SEQUENCE [LARGE SCALE GENOMIC DNA]</scope>
</reference>
<dbReference type="InterPro" id="IPR007110">
    <property type="entry name" value="Ig-like_dom"/>
</dbReference>
<evidence type="ECO:0000313" key="5">
    <source>
        <dbReference type="Ensembl" id="ENSMLUP00000016388.1"/>
    </source>
</evidence>
<dbReference type="Gene3D" id="2.60.40.10">
    <property type="entry name" value="Immunoglobulins"/>
    <property type="match status" value="1"/>
</dbReference>
<dbReference type="SUPFAM" id="SSF48726">
    <property type="entry name" value="Immunoglobulin"/>
    <property type="match status" value="1"/>
</dbReference>
<dbReference type="OMA" id="ANSKCQF"/>
<evidence type="ECO:0000313" key="6">
    <source>
        <dbReference type="Proteomes" id="UP000001074"/>
    </source>
</evidence>
<proteinExistence type="predicted"/>
<organism evidence="5 6">
    <name type="scientific">Myotis lucifugus</name>
    <name type="common">Little brown bat</name>
    <dbReference type="NCBI Taxonomy" id="59463"/>
    <lineage>
        <taxon>Eukaryota</taxon>
        <taxon>Metazoa</taxon>
        <taxon>Chordata</taxon>
        <taxon>Craniata</taxon>
        <taxon>Vertebrata</taxon>
        <taxon>Euteleostomi</taxon>
        <taxon>Mammalia</taxon>
        <taxon>Eutheria</taxon>
        <taxon>Laurasiatheria</taxon>
        <taxon>Chiroptera</taxon>
        <taxon>Yangochiroptera</taxon>
        <taxon>Vespertilionidae</taxon>
        <taxon>Myotis</taxon>
    </lineage>
</organism>
<feature type="domain" description="Ig-like" evidence="4">
    <location>
        <begin position="1"/>
        <end position="90"/>
    </location>
</feature>
<dbReference type="GO" id="GO:0005576">
    <property type="term" value="C:extracellular region"/>
    <property type="evidence" value="ECO:0007669"/>
    <property type="project" value="UniProtKB-ARBA"/>
</dbReference>
<keyword evidence="3" id="KW-1280">Immunoglobulin</keyword>
<dbReference type="GO" id="GO:0002250">
    <property type="term" value="P:adaptive immune response"/>
    <property type="evidence" value="ECO:0007669"/>
    <property type="project" value="UniProtKB-KW"/>
</dbReference>
<dbReference type="InterPro" id="IPR036179">
    <property type="entry name" value="Ig-like_dom_sf"/>
</dbReference>